<keyword evidence="3" id="KW-0540">Nuclease</keyword>
<dbReference type="PANTHER" id="PTHR30337:SF7">
    <property type="entry name" value="PHOSPHOESTERASE"/>
    <property type="match status" value="1"/>
</dbReference>
<dbReference type="PANTHER" id="PTHR30337">
    <property type="entry name" value="COMPONENT OF ATP-DEPENDENT DSDNA EXONUCLEASE"/>
    <property type="match status" value="1"/>
</dbReference>
<dbReference type="PIRSF" id="PIRSF033091">
    <property type="entry name" value="Pesterase_YhaO"/>
    <property type="match status" value="1"/>
</dbReference>
<dbReference type="Gene3D" id="3.60.21.10">
    <property type="match status" value="1"/>
</dbReference>
<dbReference type="InterPro" id="IPR050535">
    <property type="entry name" value="DNA_Repair-Maintenance_Comp"/>
</dbReference>
<dbReference type="InterPro" id="IPR014576">
    <property type="entry name" value="Pesterase_YhaO"/>
</dbReference>
<dbReference type="CDD" id="cd00840">
    <property type="entry name" value="MPP_Mre11_N"/>
    <property type="match status" value="1"/>
</dbReference>
<dbReference type="SUPFAM" id="SSF56300">
    <property type="entry name" value="Metallo-dependent phosphatases"/>
    <property type="match status" value="1"/>
</dbReference>
<organism evidence="3 4">
    <name type="scientific">Neorhizobium huautlense</name>
    <dbReference type="NCBI Taxonomy" id="67774"/>
    <lineage>
        <taxon>Bacteria</taxon>
        <taxon>Pseudomonadati</taxon>
        <taxon>Pseudomonadota</taxon>
        <taxon>Alphaproteobacteria</taxon>
        <taxon>Hyphomicrobiales</taxon>
        <taxon>Rhizobiaceae</taxon>
        <taxon>Rhizobium/Agrobacterium group</taxon>
        <taxon>Neorhizobium</taxon>
    </lineage>
</organism>
<keyword evidence="3" id="KW-0269">Exonuclease</keyword>
<feature type="domain" description="Calcineurin-like phosphoesterase" evidence="2">
    <location>
        <begin position="3"/>
        <end position="199"/>
    </location>
</feature>
<dbReference type="GO" id="GO:0004527">
    <property type="term" value="F:exonuclease activity"/>
    <property type="evidence" value="ECO:0007669"/>
    <property type="project" value="UniProtKB-KW"/>
</dbReference>
<dbReference type="Proteomes" id="UP001241472">
    <property type="component" value="Unassembled WGS sequence"/>
</dbReference>
<sequence length="421" mass="45829">MPFRFVHTADIHLDSPLRSLALRNAELAELVGGATRQALVSIVDLCLEEKVDALVIAGDLYDGDQTSMKTARFLAGQMERLHQAGIAVYTIRGNHDALSRITQELVLPPSVKIFGGRAEAIEMEASGLAVAIHGLSFAKPQAPDPLLPKYRPPVAGAINIGIMHTSLAGAPGHDVYAPCSAADLHASGFDYWALGHIHQRAHHTGTRTVIMPGMPQGRDINEAGEKTVSLVTIADDRTVSVEERLTSIAQFERISIDLTGLTEWRDAAAAIETALSGQRGKTASQHLVARLRLLGETPLSFRLRRDIDLMLAEAEQRGQRLGDTWIEKLELDVRPPGEAEQANADPVIELGQLMRSDVIARPGFRDDISDMVREMLADLPAESRHFAGDDEAAFNRFVDDLLARGTDDITARLSGAERDEN</sequence>
<name>A0ABT9PMN4_9HYPH</name>
<proteinExistence type="predicted"/>
<comment type="caution">
    <text evidence="3">The sequence shown here is derived from an EMBL/GenBank/DDBJ whole genome shotgun (WGS) entry which is preliminary data.</text>
</comment>
<dbReference type="EMBL" id="JAUSRF010000001">
    <property type="protein sequence ID" value="MDP9835413.1"/>
    <property type="molecule type" value="Genomic_DNA"/>
</dbReference>
<accession>A0ABT9PMN4</accession>
<evidence type="ECO:0000259" key="2">
    <source>
        <dbReference type="Pfam" id="PF00149"/>
    </source>
</evidence>
<dbReference type="RefSeq" id="WP_306830023.1">
    <property type="nucleotide sequence ID" value="NZ_JAUSRF010000001.1"/>
</dbReference>
<dbReference type="InterPro" id="IPR041796">
    <property type="entry name" value="Mre11_N"/>
</dbReference>
<reference evidence="3 4" key="1">
    <citation type="submission" date="2023-07" db="EMBL/GenBank/DDBJ databases">
        <title>Sorghum-associated microbial communities from plants grown in Nebraska, USA.</title>
        <authorList>
            <person name="Schachtman D."/>
        </authorList>
    </citation>
    <scope>NUCLEOTIDE SEQUENCE [LARGE SCALE GENOMIC DNA]</scope>
    <source>
        <strain evidence="3 4">DS1307</strain>
    </source>
</reference>
<protein>
    <submittedName>
        <fullName evidence="3">DNA repair exonuclease SbcCD nuclease subunit</fullName>
    </submittedName>
</protein>
<gene>
    <name evidence="3" type="ORF">J2T09_000154</name>
</gene>
<dbReference type="InterPro" id="IPR029052">
    <property type="entry name" value="Metallo-depent_PP-like"/>
</dbReference>
<evidence type="ECO:0000256" key="1">
    <source>
        <dbReference type="ARBA" id="ARBA00022801"/>
    </source>
</evidence>
<keyword evidence="1" id="KW-0378">Hydrolase</keyword>
<evidence type="ECO:0000313" key="4">
    <source>
        <dbReference type="Proteomes" id="UP001241472"/>
    </source>
</evidence>
<dbReference type="Pfam" id="PF00149">
    <property type="entry name" value="Metallophos"/>
    <property type="match status" value="1"/>
</dbReference>
<evidence type="ECO:0000313" key="3">
    <source>
        <dbReference type="EMBL" id="MDP9835413.1"/>
    </source>
</evidence>
<dbReference type="InterPro" id="IPR004843">
    <property type="entry name" value="Calcineurin-like_PHP"/>
</dbReference>
<keyword evidence="4" id="KW-1185">Reference proteome</keyword>